<gene>
    <name evidence="1" type="ORF">KC19_9G181800</name>
</gene>
<sequence>MLGHMGLGNCSAQYYAVCTVRTRSVHGVDRVERHSAKERQCESFPWECCIWWWTVSGSCSALHARISLGASLAASATPDRFDIVFDFRKRHCLVCDLVDAVARHLVDTASFVGFMFPRGLYSSKWLEAFL</sequence>
<reference evidence="1" key="1">
    <citation type="submission" date="2020-06" db="EMBL/GenBank/DDBJ databases">
        <title>WGS assembly of Ceratodon purpureus strain R40.</title>
        <authorList>
            <person name="Carey S.B."/>
            <person name="Jenkins J."/>
            <person name="Shu S."/>
            <person name="Lovell J.T."/>
            <person name="Sreedasyam A."/>
            <person name="Maumus F."/>
            <person name="Tiley G.P."/>
            <person name="Fernandez-Pozo N."/>
            <person name="Barry K."/>
            <person name="Chen C."/>
            <person name="Wang M."/>
            <person name="Lipzen A."/>
            <person name="Daum C."/>
            <person name="Saski C.A."/>
            <person name="Payton A.C."/>
            <person name="Mcbreen J.C."/>
            <person name="Conrad R.E."/>
            <person name="Kollar L.M."/>
            <person name="Olsson S."/>
            <person name="Huttunen S."/>
            <person name="Landis J.B."/>
            <person name="Wickett N.J."/>
            <person name="Johnson M.G."/>
            <person name="Rensing S.A."/>
            <person name="Grimwood J."/>
            <person name="Schmutz J."/>
            <person name="Mcdaniel S.F."/>
        </authorList>
    </citation>
    <scope>NUCLEOTIDE SEQUENCE</scope>
    <source>
        <strain evidence="1">R40</strain>
    </source>
</reference>
<dbReference type="AlphaFoldDB" id="A0A8T0GWI8"/>
<comment type="caution">
    <text evidence="1">The sequence shown here is derived from an EMBL/GenBank/DDBJ whole genome shotgun (WGS) entry which is preliminary data.</text>
</comment>
<name>A0A8T0GWI8_CERPU</name>
<organism evidence="1 2">
    <name type="scientific">Ceratodon purpureus</name>
    <name type="common">Fire moss</name>
    <name type="synonym">Dicranum purpureum</name>
    <dbReference type="NCBI Taxonomy" id="3225"/>
    <lineage>
        <taxon>Eukaryota</taxon>
        <taxon>Viridiplantae</taxon>
        <taxon>Streptophyta</taxon>
        <taxon>Embryophyta</taxon>
        <taxon>Bryophyta</taxon>
        <taxon>Bryophytina</taxon>
        <taxon>Bryopsida</taxon>
        <taxon>Dicranidae</taxon>
        <taxon>Pseudoditrichales</taxon>
        <taxon>Ditrichaceae</taxon>
        <taxon>Ceratodon</taxon>
    </lineage>
</organism>
<evidence type="ECO:0000313" key="1">
    <source>
        <dbReference type="EMBL" id="KAG0562907.1"/>
    </source>
</evidence>
<evidence type="ECO:0000313" key="2">
    <source>
        <dbReference type="Proteomes" id="UP000822688"/>
    </source>
</evidence>
<protein>
    <submittedName>
        <fullName evidence="1">Uncharacterized protein</fullName>
    </submittedName>
</protein>
<dbReference type="EMBL" id="CM026430">
    <property type="protein sequence ID" value="KAG0562907.1"/>
    <property type="molecule type" value="Genomic_DNA"/>
</dbReference>
<dbReference type="Proteomes" id="UP000822688">
    <property type="component" value="Chromosome 9"/>
</dbReference>
<proteinExistence type="predicted"/>
<keyword evidence="2" id="KW-1185">Reference proteome</keyword>
<accession>A0A8T0GWI8</accession>